<proteinExistence type="inferred from homology"/>
<dbReference type="InterPro" id="IPR027417">
    <property type="entry name" value="P-loop_NTPase"/>
</dbReference>
<evidence type="ECO:0000256" key="8">
    <source>
        <dbReference type="ARBA" id="ARBA00047660"/>
    </source>
</evidence>
<dbReference type="Pfam" id="PF00071">
    <property type="entry name" value="Ras"/>
    <property type="match status" value="1"/>
</dbReference>
<dbReference type="AlphaFoldDB" id="A0A834E580"/>
<evidence type="ECO:0000256" key="6">
    <source>
        <dbReference type="ARBA" id="ARBA00023134"/>
    </source>
</evidence>
<comment type="similarity">
    <text evidence="2">Belongs to the small GTPase superfamily. Rab family.</text>
</comment>
<keyword evidence="5" id="KW-0378">Hydrolase</keyword>
<dbReference type="GO" id="GO:0005525">
    <property type="term" value="F:GTP binding"/>
    <property type="evidence" value="ECO:0007669"/>
    <property type="project" value="UniProtKB-KW"/>
</dbReference>
<organism evidence="10 11">
    <name type="scientific">Phyllostomus discolor</name>
    <name type="common">pale spear-nosed bat</name>
    <dbReference type="NCBI Taxonomy" id="89673"/>
    <lineage>
        <taxon>Eukaryota</taxon>
        <taxon>Metazoa</taxon>
        <taxon>Chordata</taxon>
        <taxon>Craniata</taxon>
        <taxon>Vertebrata</taxon>
        <taxon>Euteleostomi</taxon>
        <taxon>Mammalia</taxon>
        <taxon>Eutheria</taxon>
        <taxon>Laurasiatheria</taxon>
        <taxon>Chiroptera</taxon>
        <taxon>Yangochiroptera</taxon>
        <taxon>Phyllostomidae</taxon>
        <taxon>Phyllostominae</taxon>
        <taxon>Phyllostomus</taxon>
    </lineage>
</organism>
<evidence type="ECO:0000256" key="2">
    <source>
        <dbReference type="ARBA" id="ARBA00006270"/>
    </source>
</evidence>
<feature type="compositionally biased region" description="Polar residues" evidence="9">
    <location>
        <begin position="60"/>
        <end position="78"/>
    </location>
</feature>
<evidence type="ECO:0000256" key="1">
    <source>
        <dbReference type="ARBA" id="ARBA00004635"/>
    </source>
</evidence>
<evidence type="ECO:0000256" key="9">
    <source>
        <dbReference type="SAM" id="MobiDB-lite"/>
    </source>
</evidence>
<dbReference type="PANTHER" id="PTHR47980">
    <property type="entry name" value="LD44762P"/>
    <property type="match status" value="1"/>
</dbReference>
<comment type="caution">
    <text evidence="10">The sequence shown here is derived from an EMBL/GenBank/DDBJ whole genome shotgun (WGS) entry which is preliminary data.</text>
</comment>
<name>A0A834E580_9CHIR</name>
<dbReference type="GO" id="GO:0016020">
    <property type="term" value="C:membrane"/>
    <property type="evidence" value="ECO:0007669"/>
    <property type="project" value="UniProtKB-SubCell"/>
</dbReference>
<dbReference type="Proteomes" id="UP000664940">
    <property type="component" value="Unassembled WGS sequence"/>
</dbReference>
<evidence type="ECO:0000256" key="4">
    <source>
        <dbReference type="ARBA" id="ARBA00022741"/>
    </source>
</evidence>
<reference evidence="10 11" key="1">
    <citation type="journal article" date="2020" name="Nature">
        <title>Six reference-quality genomes reveal evolution of bat adaptations.</title>
        <authorList>
            <person name="Jebb D."/>
            <person name="Huang Z."/>
            <person name="Pippel M."/>
            <person name="Hughes G.M."/>
            <person name="Lavrichenko K."/>
            <person name="Devanna P."/>
            <person name="Winkler S."/>
            <person name="Jermiin L.S."/>
            <person name="Skirmuntt E.C."/>
            <person name="Katzourakis A."/>
            <person name="Burkitt-Gray L."/>
            <person name="Ray D.A."/>
            <person name="Sullivan K.A.M."/>
            <person name="Roscito J.G."/>
            <person name="Kirilenko B.M."/>
            <person name="Davalos L.M."/>
            <person name="Corthals A.P."/>
            <person name="Power M.L."/>
            <person name="Jones G."/>
            <person name="Ransome R.D."/>
            <person name="Dechmann D.K.N."/>
            <person name="Locatelli A.G."/>
            <person name="Puechmaille S.J."/>
            <person name="Fedrigo O."/>
            <person name="Jarvis E.D."/>
            <person name="Hiller M."/>
            <person name="Vernes S.C."/>
            <person name="Myers E.W."/>
            <person name="Teeling E.C."/>
        </authorList>
    </citation>
    <scope>NUCLEOTIDE SEQUENCE [LARGE SCALE GENOMIC DNA]</scope>
    <source>
        <strain evidence="10">Bat1K_MPI-CBG_1</strain>
    </source>
</reference>
<dbReference type="SUPFAM" id="SSF52540">
    <property type="entry name" value="P-loop containing nucleoside triphosphate hydrolases"/>
    <property type="match status" value="1"/>
</dbReference>
<dbReference type="InterPro" id="IPR050305">
    <property type="entry name" value="Small_GTPase_Rab"/>
</dbReference>
<evidence type="ECO:0000313" key="11">
    <source>
        <dbReference type="Proteomes" id="UP000664940"/>
    </source>
</evidence>
<gene>
    <name evidence="10" type="ORF">HJG60_011269</name>
</gene>
<keyword evidence="4" id="KW-0547">Nucleotide-binding</keyword>
<dbReference type="PROSITE" id="PS51419">
    <property type="entry name" value="RAB"/>
    <property type="match status" value="1"/>
</dbReference>
<evidence type="ECO:0000313" key="10">
    <source>
        <dbReference type="EMBL" id="KAF6104291.1"/>
    </source>
</evidence>
<dbReference type="EMBL" id="JABVXQ010000006">
    <property type="protein sequence ID" value="KAF6104291.1"/>
    <property type="molecule type" value="Genomic_DNA"/>
</dbReference>
<evidence type="ECO:0000256" key="7">
    <source>
        <dbReference type="ARBA" id="ARBA00023289"/>
    </source>
</evidence>
<comment type="subcellular location">
    <subcellularLocation>
        <location evidence="1">Membrane</location>
        <topology evidence="1">Lipid-anchor</topology>
    </subcellularLocation>
</comment>
<sequence length="132" mass="14656">MLGNKCDLNNKETSIQGTGRELALDYEIKFMETSVKANINVENTFFTLPRDIMDKKLEGSSPQGTTGESKSRQTSRGPASSGVFFLEERLLPLRLAQPSCPCLSSVSPTLTWALPLPPHSWWPLGPRSLEYI</sequence>
<dbReference type="GO" id="GO:0003925">
    <property type="term" value="F:G protein activity"/>
    <property type="evidence" value="ECO:0007669"/>
    <property type="project" value="UniProtKB-EC"/>
</dbReference>
<feature type="region of interest" description="Disordered" evidence="9">
    <location>
        <begin position="55"/>
        <end position="80"/>
    </location>
</feature>
<protein>
    <recommendedName>
        <fullName evidence="3">small monomeric GTPase</fullName>
        <ecNumber evidence="3">3.6.5.2</ecNumber>
    </recommendedName>
</protein>
<dbReference type="InterPro" id="IPR001806">
    <property type="entry name" value="Small_GTPase"/>
</dbReference>
<dbReference type="PROSITE" id="PS51421">
    <property type="entry name" value="RAS"/>
    <property type="match status" value="1"/>
</dbReference>
<dbReference type="Gene3D" id="3.40.50.300">
    <property type="entry name" value="P-loop containing nucleotide triphosphate hydrolases"/>
    <property type="match status" value="1"/>
</dbReference>
<keyword evidence="6" id="KW-0342">GTP-binding</keyword>
<accession>A0A834E580</accession>
<comment type="catalytic activity">
    <reaction evidence="8">
        <text>GTP + H2O = GDP + phosphate + H(+)</text>
        <dbReference type="Rhea" id="RHEA:19669"/>
        <dbReference type="ChEBI" id="CHEBI:15377"/>
        <dbReference type="ChEBI" id="CHEBI:15378"/>
        <dbReference type="ChEBI" id="CHEBI:37565"/>
        <dbReference type="ChEBI" id="CHEBI:43474"/>
        <dbReference type="ChEBI" id="CHEBI:58189"/>
        <dbReference type="EC" id="3.6.5.2"/>
    </reaction>
    <physiologicalReaction direction="left-to-right" evidence="8">
        <dbReference type="Rhea" id="RHEA:19670"/>
    </physiologicalReaction>
</comment>
<evidence type="ECO:0000256" key="5">
    <source>
        <dbReference type="ARBA" id="ARBA00022801"/>
    </source>
</evidence>
<keyword evidence="7" id="KW-0636">Prenylation</keyword>
<keyword evidence="7" id="KW-0449">Lipoprotein</keyword>
<dbReference type="EC" id="3.6.5.2" evidence="3"/>
<evidence type="ECO:0000256" key="3">
    <source>
        <dbReference type="ARBA" id="ARBA00011984"/>
    </source>
</evidence>